<accession>A0ABP3UGB3</accession>
<dbReference type="EMBL" id="BAAAGE010000005">
    <property type="protein sequence ID" value="GAA0731493.1"/>
    <property type="molecule type" value="Genomic_DNA"/>
</dbReference>
<keyword evidence="2" id="KW-1185">Reference proteome</keyword>
<dbReference type="RefSeq" id="WP_343914384.1">
    <property type="nucleotide sequence ID" value="NZ_BAAAGE010000005.1"/>
</dbReference>
<reference evidence="2" key="1">
    <citation type="journal article" date="2019" name="Int. J. Syst. Evol. Microbiol.">
        <title>The Global Catalogue of Microorganisms (GCM) 10K type strain sequencing project: providing services to taxonomists for standard genome sequencing and annotation.</title>
        <authorList>
            <consortium name="The Broad Institute Genomics Platform"/>
            <consortium name="The Broad Institute Genome Sequencing Center for Infectious Disease"/>
            <person name="Wu L."/>
            <person name="Ma J."/>
        </authorList>
    </citation>
    <scope>NUCLEOTIDE SEQUENCE [LARGE SCALE GENOMIC DNA]</scope>
    <source>
        <strain evidence="2">JCM 15974</strain>
    </source>
</reference>
<protein>
    <submittedName>
        <fullName evidence="1">Uncharacterized protein</fullName>
    </submittedName>
</protein>
<name>A0ABP3UGB3_9FLAO</name>
<dbReference type="Proteomes" id="UP001501758">
    <property type="component" value="Unassembled WGS sequence"/>
</dbReference>
<organism evidence="1 2">
    <name type="scientific">Aquimarina litoralis</name>
    <dbReference type="NCBI Taxonomy" id="584605"/>
    <lineage>
        <taxon>Bacteria</taxon>
        <taxon>Pseudomonadati</taxon>
        <taxon>Bacteroidota</taxon>
        <taxon>Flavobacteriia</taxon>
        <taxon>Flavobacteriales</taxon>
        <taxon>Flavobacteriaceae</taxon>
        <taxon>Aquimarina</taxon>
    </lineage>
</organism>
<proteinExistence type="predicted"/>
<evidence type="ECO:0000313" key="1">
    <source>
        <dbReference type="EMBL" id="GAA0731493.1"/>
    </source>
</evidence>
<comment type="caution">
    <text evidence="1">The sequence shown here is derived from an EMBL/GenBank/DDBJ whole genome shotgun (WGS) entry which is preliminary data.</text>
</comment>
<sequence>MNTDIKFSNLHISRSKSKAILVIEKDLISIFGESFPTSIDKKGRIINIKNIKLNSSLSTRFTYQMWSLNFLYRTLKKSNDQFGTYELRKKVESLLSRTSQKLVQSSRVEDISSLITYLEQEQCFIKDGVIDRFYVRKNTHIAKAS</sequence>
<gene>
    <name evidence="1" type="ORF">GCM10009430_43790</name>
</gene>
<evidence type="ECO:0000313" key="2">
    <source>
        <dbReference type="Proteomes" id="UP001501758"/>
    </source>
</evidence>